<evidence type="ECO:0008006" key="2">
    <source>
        <dbReference type="Google" id="ProtNLM"/>
    </source>
</evidence>
<evidence type="ECO:0000313" key="1">
    <source>
        <dbReference type="EMBL" id="KKL16995.1"/>
    </source>
</evidence>
<reference evidence="1" key="1">
    <citation type="journal article" date="2015" name="Nature">
        <title>Complex archaea that bridge the gap between prokaryotes and eukaryotes.</title>
        <authorList>
            <person name="Spang A."/>
            <person name="Saw J.H."/>
            <person name="Jorgensen S.L."/>
            <person name="Zaremba-Niedzwiedzka K."/>
            <person name="Martijn J."/>
            <person name="Lind A.E."/>
            <person name="van Eijk R."/>
            <person name="Schleper C."/>
            <person name="Guy L."/>
            <person name="Ettema T.J."/>
        </authorList>
    </citation>
    <scope>NUCLEOTIDE SEQUENCE</scope>
</reference>
<dbReference type="EMBL" id="LAZR01039442">
    <property type="protein sequence ID" value="KKL16995.1"/>
    <property type="molecule type" value="Genomic_DNA"/>
</dbReference>
<organism evidence="1">
    <name type="scientific">marine sediment metagenome</name>
    <dbReference type="NCBI Taxonomy" id="412755"/>
    <lineage>
        <taxon>unclassified sequences</taxon>
        <taxon>metagenomes</taxon>
        <taxon>ecological metagenomes</taxon>
    </lineage>
</organism>
<accession>A0A0F9B5P2</accession>
<comment type="caution">
    <text evidence="1">The sequence shown here is derived from an EMBL/GenBank/DDBJ whole genome shotgun (WGS) entry which is preliminary data.</text>
</comment>
<proteinExistence type="predicted"/>
<name>A0A0F9B5P2_9ZZZZ</name>
<dbReference type="AlphaFoldDB" id="A0A0F9B5P2"/>
<gene>
    <name evidence="1" type="ORF">LCGC14_2490000</name>
</gene>
<dbReference type="Gene3D" id="3.40.50.2000">
    <property type="entry name" value="Glycogen Phosphorylase B"/>
    <property type="match status" value="1"/>
</dbReference>
<dbReference type="SUPFAM" id="SSF53756">
    <property type="entry name" value="UDP-Glycosyltransferase/glycogen phosphorylase"/>
    <property type="match status" value="1"/>
</dbReference>
<feature type="non-terminal residue" evidence="1">
    <location>
        <position position="1"/>
    </location>
</feature>
<sequence>PIWQTPSRSFPLSLNYAQNLYRNGYWHLPSLKANIKAWVHLFEIFQPDIILADHSPTAILAAKLLEIPRAAIGYGFIVPPCSSLMPSLQPWFSIPQHILFPKEKECLNNINETLTELSFKHLGVLADIFGGAEVFLTTFPELDHYGSRQGTHYWGPVLSTENGAEPSRQERSGETIFMYLNYHYRFLYQILSQIKEIGMPTLAVIRDMPETAAKAWEGENIKISTKPVNLKKATEQSHFFITHGGANTGSFILLSGKPLLILPEHLEQCLWGYRISEQNLGLMVNWFNPKPDFSKKLNDLLTDKKILSAVSAFANRHKTYNSDKTVQEICNRLEKISIL</sequence>
<protein>
    <recommendedName>
        <fullName evidence="2">Glycosyl transferase family 28 C-terminal domain-containing protein</fullName>
    </recommendedName>
</protein>